<protein>
    <submittedName>
        <fullName evidence="3">CBS domain containing membrane protein</fullName>
    </submittedName>
</protein>
<evidence type="ECO:0000259" key="2">
    <source>
        <dbReference type="Pfam" id="PF04982"/>
    </source>
</evidence>
<feature type="compositionally biased region" description="Polar residues" evidence="1">
    <location>
        <begin position="685"/>
        <end position="707"/>
    </location>
</feature>
<evidence type="ECO:0000313" key="3">
    <source>
        <dbReference type="EMBL" id="CAB9503947.1"/>
    </source>
</evidence>
<gene>
    <name evidence="3" type="ORF">SEMRO_181_G078990.1</name>
</gene>
<accession>A0A9N8DJQ5</accession>
<proteinExistence type="predicted"/>
<dbReference type="EMBL" id="CAICTM010000180">
    <property type="protein sequence ID" value="CAB9503947.1"/>
    <property type="molecule type" value="Genomic_DNA"/>
</dbReference>
<dbReference type="PANTHER" id="PTHR33741">
    <property type="entry name" value="TRANSMEMBRANE PROTEIN DDB_G0269096-RELATED"/>
    <property type="match status" value="1"/>
</dbReference>
<dbReference type="Proteomes" id="UP001153069">
    <property type="component" value="Unassembled WGS sequence"/>
</dbReference>
<organism evidence="3 4">
    <name type="scientific">Seminavis robusta</name>
    <dbReference type="NCBI Taxonomy" id="568900"/>
    <lineage>
        <taxon>Eukaryota</taxon>
        <taxon>Sar</taxon>
        <taxon>Stramenopiles</taxon>
        <taxon>Ochrophyta</taxon>
        <taxon>Bacillariophyta</taxon>
        <taxon>Bacillariophyceae</taxon>
        <taxon>Bacillariophycidae</taxon>
        <taxon>Naviculales</taxon>
        <taxon>Naviculaceae</taxon>
        <taxon>Seminavis</taxon>
    </lineage>
</organism>
<dbReference type="Pfam" id="PF04982">
    <property type="entry name" value="TM_HPP"/>
    <property type="match status" value="1"/>
</dbReference>
<feature type="domain" description="HPP transmembrane region" evidence="2">
    <location>
        <begin position="388"/>
        <end position="539"/>
    </location>
</feature>
<dbReference type="PANTHER" id="PTHR33741:SF5">
    <property type="entry name" value="TRANSMEMBRANE PROTEIN DDB_G0269096-RELATED"/>
    <property type="match status" value="1"/>
</dbReference>
<dbReference type="AlphaFoldDB" id="A0A9N8DJQ5"/>
<evidence type="ECO:0000256" key="1">
    <source>
        <dbReference type="SAM" id="MobiDB-lite"/>
    </source>
</evidence>
<dbReference type="OrthoDB" id="48476at2759"/>
<evidence type="ECO:0000313" key="4">
    <source>
        <dbReference type="Proteomes" id="UP001153069"/>
    </source>
</evidence>
<comment type="caution">
    <text evidence="3">The sequence shown here is derived from an EMBL/GenBank/DDBJ whole genome shotgun (WGS) entry which is preliminary data.</text>
</comment>
<reference evidence="3" key="1">
    <citation type="submission" date="2020-06" db="EMBL/GenBank/DDBJ databases">
        <authorList>
            <consortium name="Plant Systems Biology data submission"/>
        </authorList>
    </citation>
    <scope>NUCLEOTIDE SEQUENCE</scope>
    <source>
        <strain evidence="3">D6</strain>
    </source>
</reference>
<feature type="region of interest" description="Disordered" evidence="1">
    <location>
        <begin position="136"/>
        <end position="163"/>
    </location>
</feature>
<feature type="region of interest" description="Disordered" evidence="1">
    <location>
        <begin position="631"/>
        <end position="723"/>
    </location>
</feature>
<dbReference type="InterPro" id="IPR007065">
    <property type="entry name" value="HPP"/>
</dbReference>
<dbReference type="InterPro" id="IPR058581">
    <property type="entry name" value="TM_HPP"/>
</dbReference>
<sequence>MSLQNSLTQLRRMNSSFNLDNSALQEDSKFSTKLKGRSVRSIRRIRQEQQDQDLLHRTLQDACQFAYGTQMVEVWVWNPMTSKLTRPEGGWWIDPYWQFDTAVFCQFVDAKSHDYIAPPALSPGVGVPGVLWSDLRTTGRDHHHGGGGGHGTRRSRKSGGGGNSSALLDSTFLAQIFSDDNNHNGNNQYLGGQRIAWRDLKALANDPDQPPNRRLQVLASSTDLKWTGGVPFSIQGQEGIVVYYAREGTNVPKLQDPTNTTYLTAASDFVGSCLALRIPRRNAIARRQCQVDRNFRKVKRAILFLIRNGADFESISKGKYDWDNQQQHHHQFNNNTTTELDPNDQIQEVTTTTKTSWTQQAVTFLTRKSKQSISKFKGAATQAPPTFTWEMSGFTSMGVLLSMVAVSIVNELFLNKVGTHYQIPMGSMAALLALQFGLTAAPAAQPRMVLQGQVVSMLMALLCAQLKLAPWFQQSLACALAIGAMAKVGVVNPPAAANAYIFASGTWGFGNMLSTLIANLIAILCSVFINNLSDNRQYPTSWGIPQLFLSRDMVENQMEQDREDTVTILLRRARSLRKMKSFGRASSFSGSGAGDTNKSTSDDNINLEEEIIVFDTTVNTTFSKQPEELMIQSSLSEETPPPGDKQQDPPDFENSINITTAAMSDDDMDEEMGGAKPSVRFAEDSANTIISMDGTTGNDSAGSSSKPQGRHRRSPAAASNMFI</sequence>
<name>A0A9N8DJQ5_9STRA</name>
<keyword evidence="4" id="KW-1185">Reference proteome</keyword>
<feature type="compositionally biased region" description="Basic residues" evidence="1">
    <location>
        <begin position="141"/>
        <end position="157"/>
    </location>
</feature>